<protein>
    <submittedName>
        <fullName evidence="3">Alpha/beta fold hydrolase</fullName>
    </submittedName>
</protein>
<evidence type="ECO:0000259" key="2">
    <source>
        <dbReference type="Pfam" id="PF12146"/>
    </source>
</evidence>
<proteinExistence type="predicted"/>
<evidence type="ECO:0000313" key="3">
    <source>
        <dbReference type="EMBL" id="GAB1584558.1"/>
    </source>
</evidence>
<accession>A0ABQ0H6J6</accession>
<dbReference type="Gene3D" id="1.10.10.800">
    <property type="match status" value="1"/>
</dbReference>
<comment type="caution">
    <text evidence="3">The sequence shown here is derived from an EMBL/GenBank/DDBJ whole genome shotgun (WGS) entry which is preliminary data.</text>
</comment>
<dbReference type="InterPro" id="IPR029058">
    <property type="entry name" value="AB_hydrolase_fold"/>
</dbReference>
<organism evidence="3 4">
    <name type="scientific">Phyllobacterium phragmitis</name>
    <dbReference type="NCBI Taxonomy" id="2670329"/>
    <lineage>
        <taxon>Bacteria</taxon>
        <taxon>Pseudomonadati</taxon>
        <taxon>Pseudomonadota</taxon>
        <taxon>Alphaproteobacteria</taxon>
        <taxon>Hyphomicrobiales</taxon>
        <taxon>Phyllobacteriaceae</taxon>
        <taxon>Phyllobacterium</taxon>
    </lineage>
</organism>
<sequence length="297" mass="32853">MVQKSRTAFWVNSVECRGYLYRPAAGNGPLPCIVMAHGFGGTQEGSLAKTAEDFAGAGFAALTFDYRNFGESDGEPRQVISIRAQQEDWQAAIAHARSLPDTDRRIALWGSSLSGAHVIEVAAGDPSITAVMAQVPFNGFPRKVEGRTMADSLKILTAALKDRWAGWRGQPPHYIPAVGKEGELAVMASREADEIVRSMDNRTWRNEIAPRVLLDMAWYRPSRAAPRLSMPLLVCLAEDDKHTPAALGRRIADRAPRGEVRQYPCSHFDFYKEEIRKRVVHDQIGFLHTHLAASSTN</sequence>
<dbReference type="PANTHER" id="PTHR22946:SF9">
    <property type="entry name" value="POLYKETIDE TRANSFERASE AF380"/>
    <property type="match status" value="1"/>
</dbReference>
<evidence type="ECO:0000313" key="4">
    <source>
        <dbReference type="Proteomes" id="UP001628091"/>
    </source>
</evidence>
<feature type="domain" description="Serine aminopeptidase S33" evidence="2">
    <location>
        <begin position="32"/>
        <end position="258"/>
    </location>
</feature>
<keyword evidence="4" id="KW-1185">Reference proteome</keyword>
<evidence type="ECO:0000256" key="1">
    <source>
        <dbReference type="ARBA" id="ARBA00022801"/>
    </source>
</evidence>
<dbReference type="PANTHER" id="PTHR22946">
    <property type="entry name" value="DIENELACTONE HYDROLASE DOMAIN-CONTAINING PROTEIN-RELATED"/>
    <property type="match status" value="1"/>
</dbReference>
<dbReference type="InterPro" id="IPR022742">
    <property type="entry name" value="Hydrolase_4"/>
</dbReference>
<dbReference type="SUPFAM" id="SSF53474">
    <property type="entry name" value="alpha/beta-Hydrolases"/>
    <property type="match status" value="1"/>
</dbReference>
<dbReference type="InterPro" id="IPR050261">
    <property type="entry name" value="FrsA_esterase"/>
</dbReference>
<dbReference type="GO" id="GO:0016787">
    <property type="term" value="F:hydrolase activity"/>
    <property type="evidence" value="ECO:0007669"/>
    <property type="project" value="UniProtKB-KW"/>
</dbReference>
<dbReference type="Gene3D" id="3.40.50.1820">
    <property type="entry name" value="alpha/beta hydrolase"/>
    <property type="match status" value="1"/>
</dbReference>
<dbReference type="Pfam" id="PF12146">
    <property type="entry name" value="Hydrolase_4"/>
    <property type="match status" value="1"/>
</dbReference>
<reference evidence="3 4" key="1">
    <citation type="submission" date="2024-10" db="EMBL/GenBank/DDBJ databases">
        <title>Isolation, draft genome sequencing and identification of Phyllobacterium sp. NSA23, isolated from leaf soil.</title>
        <authorList>
            <person name="Akita H."/>
        </authorList>
    </citation>
    <scope>NUCLEOTIDE SEQUENCE [LARGE SCALE GENOMIC DNA]</scope>
    <source>
        <strain evidence="3 4">NSA23</strain>
    </source>
</reference>
<dbReference type="Proteomes" id="UP001628091">
    <property type="component" value="Unassembled WGS sequence"/>
</dbReference>
<dbReference type="EMBL" id="BAAFZP010000002">
    <property type="protein sequence ID" value="GAB1584558.1"/>
    <property type="molecule type" value="Genomic_DNA"/>
</dbReference>
<name>A0ABQ0H6J6_9HYPH</name>
<keyword evidence="1 3" id="KW-0378">Hydrolase</keyword>
<gene>
    <name evidence="3" type="ORF">PPNSA23_45010</name>
</gene>